<dbReference type="SUPFAM" id="SSF48264">
    <property type="entry name" value="Cytochrome P450"/>
    <property type="match status" value="1"/>
</dbReference>
<dbReference type="GO" id="GO:0016705">
    <property type="term" value="F:oxidoreductase activity, acting on paired donors, with incorporation or reduction of molecular oxygen"/>
    <property type="evidence" value="ECO:0007669"/>
    <property type="project" value="InterPro"/>
</dbReference>
<evidence type="ECO:0000256" key="3">
    <source>
        <dbReference type="ARBA" id="ARBA00022692"/>
    </source>
</evidence>
<feature type="transmembrane region" description="Helical" evidence="6">
    <location>
        <begin position="146"/>
        <end position="163"/>
    </location>
</feature>
<evidence type="ECO:0000256" key="5">
    <source>
        <dbReference type="ARBA" id="ARBA00023136"/>
    </source>
</evidence>
<dbReference type="Proteomes" id="UP001202328">
    <property type="component" value="Unassembled WGS sequence"/>
</dbReference>
<dbReference type="Pfam" id="PF00067">
    <property type="entry name" value="p450"/>
    <property type="match status" value="1"/>
</dbReference>
<keyword evidence="5 6" id="KW-0472">Membrane</keyword>
<comment type="subcellular location">
    <subcellularLocation>
        <location evidence="1">Membrane</location>
        <topology evidence="1">Multi-pass membrane protein</topology>
    </subcellularLocation>
</comment>
<dbReference type="Gene3D" id="1.10.630.10">
    <property type="entry name" value="Cytochrome P450"/>
    <property type="match status" value="1"/>
</dbReference>
<comment type="caution">
    <text evidence="7">The sequence shown here is derived from an EMBL/GenBank/DDBJ whole genome shotgun (WGS) entry which is preliminary data.</text>
</comment>
<dbReference type="GO" id="GO:0004497">
    <property type="term" value="F:monooxygenase activity"/>
    <property type="evidence" value="ECO:0007669"/>
    <property type="project" value="InterPro"/>
</dbReference>
<comment type="similarity">
    <text evidence="2">Belongs to the Cold-regulated 413 protein family.</text>
</comment>
<dbReference type="EMBL" id="JAJJMB010011896">
    <property type="protein sequence ID" value="KAI3895723.1"/>
    <property type="molecule type" value="Genomic_DNA"/>
</dbReference>
<dbReference type="AlphaFoldDB" id="A0AAD4XBV4"/>
<gene>
    <name evidence="7" type="ORF">MKW98_025514</name>
</gene>
<dbReference type="GO" id="GO:0033075">
    <property type="term" value="P:isoquinoline alkaloid biosynthetic process"/>
    <property type="evidence" value="ECO:0007669"/>
    <property type="project" value="UniProtKB-ARBA"/>
</dbReference>
<dbReference type="PANTHER" id="PTHR33596">
    <property type="entry name" value="COLD-REGULATED 413 PLASMA MEMBRANE PROTEIN 2"/>
    <property type="match status" value="1"/>
</dbReference>
<evidence type="ECO:0000313" key="8">
    <source>
        <dbReference type="Proteomes" id="UP001202328"/>
    </source>
</evidence>
<accession>A0AAD4XBV4</accession>
<keyword evidence="3 6" id="KW-0812">Transmembrane</keyword>
<dbReference type="GO" id="GO:0005506">
    <property type="term" value="F:iron ion binding"/>
    <property type="evidence" value="ECO:0007669"/>
    <property type="project" value="InterPro"/>
</dbReference>
<dbReference type="InterPro" id="IPR001128">
    <property type="entry name" value="Cyt_P450"/>
</dbReference>
<dbReference type="PANTHER" id="PTHR33596:SF23">
    <property type="entry name" value="COLD-REGULATED 413 PLASMA MEMBRANE PROTEIN 2"/>
    <property type="match status" value="1"/>
</dbReference>
<evidence type="ECO:0000313" key="7">
    <source>
        <dbReference type="EMBL" id="KAI3895723.1"/>
    </source>
</evidence>
<feature type="transmembrane region" description="Helical" evidence="6">
    <location>
        <begin position="40"/>
        <end position="63"/>
    </location>
</feature>
<evidence type="ECO:0000256" key="4">
    <source>
        <dbReference type="ARBA" id="ARBA00022989"/>
    </source>
</evidence>
<dbReference type="Pfam" id="PF05562">
    <property type="entry name" value="WCOR413"/>
    <property type="match status" value="1"/>
</dbReference>
<evidence type="ECO:0000256" key="6">
    <source>
        <dbReference type="SAM" id="Phobius"/>
    </source>
</evidence>
<name>A0AAD4XBV4_9MAGN</name>
<evidence type="ECO:0008006" key="9">
    <source>
        <dbReference type="Google" id="ProtNLM"/>
    </source>
</evidence>
<evidence type="ECO:0000256" key="1">
    <source>
        <dbReference type="ARBA" id="ARBA00004141"/>
    </source>
</evidence>
<keyword evidence="4 6" id="KW-1133">Transmembrane helix</keyword>
<keyword evidence="8" id="KW-1185">Reference proteome</keyword>
<dbReference type="GO" id="GO:0020037">
    <property type="term" value="F:heme binding"/>
    <property type="evidence" value="ECO:0007669"/>
    <property type="project" value="InterPro"/>
</dbReference>
<proteinExistence type="inferred from homology"/>
<feature type="transmembrane region" description="Helical" evidence="6">
    <location>
        <begin position="75"/>
        <end position="94"/>
    </location>
</feature>
<dbReference type="InterPro" id="IPR036396">
    <property type="entry name" value="Cyt_P450_sf"/>
</dbReference>
<dbReference type="InterPro" id="IPR008892">
    <property type="entry name" value="COR413"/>
</dbReference>
<feature type="transmembrane region" description="Helical" evidence="6">
    <location>
        <begin position="183"/>
        <end position="201"/>
    </location>
</feature>
<sequence>MVRTEYIQMKTDDKIAEILGSDFQDLKLAARKYADHAIKLGGLGIGTSFFQWLACLSAIYLLILQRTNWKTEMLTQLLIPYIFFSLPDVIFNFLRGDVGKWIAFVAVVLRLFFPKHFPDWLEMPAALILLLVVTPHLFAHSLRNHWSSIGVAICLAIACYLLQEHIRKAGGFRDSFTQPKGVSNTVGILLLMVYPVWALLTRKSKKEGTGKWRLPPGPRRIPLIGNLHQLGGGSLHASLKKLSYEYGPLVFLKLGSIPTLVVSSQDMAKEILQTHDLVIPYRPMFYTPTKISYGGSDIAFARCSEYWRQVKKKAVLELLSAKRVLSYRAVREKETSLVIDFVRTSTSSSVPINLKFACWIQYCRLVPMDELDSQV</sequence>
<protein>
    <recommendedName>
        <fullName evidence="9">Cytochrome P450</fullName>
    </recommendedName>
</protein>
<reference evidence="7" key="1">
    <citation type="submission" date="2022-04" db="EMBL/GenBank/DDBJ databases">
        <title>A functionally conserved STORR gene fusion in Papaver species that diverged 16.8 million years ago.</title>
        <authorList>
            <person name="Catania T."/>
        </authorList>
    </citation>
    <scope>NUCLEOTIDE SEQUENCE</scope>
    <source>
        <strain evidence="7">S-188037</strain>
    </source>
</reference>
<evidence type="ECO:0000256" key="2">
    <source>
        <dbReference type="ARBA" id="ARBA00005852"/>
    </source>
</evidence>
<organism evidence="7 8">
    <name type="scientific">Papaver atlanticum</name>
    <dbReference type="NCBI Taxonomy" id="357466"/>
    <lineage>
        <taxon>Eukaryota</taxon>
        <taxon>Viridiplantae</taxon>
        <taxon>Streptophyta</taxon>
        <taxon>Embryophyta</taxon>
        <taxon>Tracheophyta</taxon>
        <taxon>Spermatophyta</taxon>
        <taxon>Magnoliopsida</taxon>
        <taxon>Ranunculales</taxon>
        <taxon>Papaveraceae</taxon>
        <taxon>Papaveroideae</taxon>
        <taxon>Papaver</taxon>
    </lineage>
</organism>
<feature type="transmembrane region" description="Helical" evidence="6">
    <location>
        <begin position="123"/>
        <end position="139"/>
    </location>
</feature>
<dbReference type="GO" id="GO:0016020">
    <property type="term" value="C:membrane"/>
    <property type="evidence" value="ECO:0007669"/>
    <property type="project" value="UniProtKB-SubCell"/>
</dbReference>